<feature type="transmembrane region" description="Helical" evidence="2">
    <location>
        <begin position="17"/>
        <end position="38"/>
    </location>
</feature>
<keyword evidence="4" id="KW-1185">Reference proteome</keyword>
<dbReference type="OrthoDB" id="2381574at2"/>
<dbReference type="RefSeq" id="WP_147310131.1">
    <property type="nucleotide sequence ID" value="NZ_QRDZ01000003.1"/>
</dbReference>
<protein>
    <submittedName>
        <fullName evidence="3">Flagellar motility protein MotE (MotC chaperone)</fullName>
    </submittedName>
</protein>
<keyword evidence="3" id="KW-0282">Flagellum</keyword>
<dbReference type="EMBL" id="QRDZ01000003">
    <property type="protein sequence ID" value="RED86400.1"/>
    <property type="molecule type" value="Genomic_DNA"/>
</dbReference>
<feature type="coiled-coil region" evidence="1">
    <location>
        <begin position="79"/>
        <end position="127"/>
    </location>
</feature>
<proteinExistence type="predicted"/>
<keyword evidence="2" id="KW-0472">Membrane</keyword>
<keyword evidence="2" id="KW-0812">Transmembrane</keyword>
<evidence type="ECO:0000313" key="3">
    <source>
        <dbReference type="EMBL" id="RED86400.1"/>
    </source>
</evidence>
<sequence length="303" mass="33252">MASADVEKSSYSGFERFLFFITPILFTAVLLGVLLLMFNADWRNAALEIGHKIPVIRSILPNPDSPQTPETQTDETLSVNNAKAKLDELNALLADRETALKQATALGEEQKKKLDELQLKLDELSKAGEERTITGEAYQSRIKGLANMYGKMTPSKAAPILESMTLEESALVLGAMTEAERGRVMQRMTPKRAADVTVKLKDSETVDDREIAALQSRIKELESRPVDTTAALDTAELNRTFSSMDSKKAAELLLQMSKTSQSKALRILDALDNEARAKVLNELSTLDKKAAASLVSKLMPANP</sequence>
<dbReference type="Proteomes" id="UP000256977">
    <property type="component" value="Unassembled WGS sequence"/>
</dbReference>
<organism evidence="3 4">
    <name type="scientific">Cohnella phaseoli</name>
    <dbReference type="NCBI Taxonomy" id="456490"/>
    <lineage>
        <taxon>Bacteria</taxon>
        <taxon>Bacillati</taxon>
        <taxon>Bacillota</taxon>
        <taxon>Bacilli</taxon>
        <taxon>Bacillales</taxon>
        <taxon>Paenibacillaceae</taxon>
        <taxon>Cohnella</taxon>
    </lineage>
</organism>
<comment type="caution">
    <text evidence="3">The sequence shown here is derived from an EMBL/GenBank/DDBJ whole genome shotgun (WGS) entry which is preliminary data.</text>
</comment>
<keyword evidence="3" id="KW-0969">Cilium</keyword>
<evidence type="ECO:0000256" key="1">
    <source>
        <dbReference type="SAM" id="Coils"/>
    </source>
</evidence>
<evidence type="ECO:0000313" key="4">
    <source>
        <dbReference type="Proteomes" id="UP000256977"/>
    </source>
</evidence>
<dbReference type="AlphaFoldDB" id="A0A3D9KJC4"/>
<evidence type="ECO:0000256" key="2">
    <source>
        <dbReference type="SAM" id="Phobius"/>
    </source>
</evidence>
<name>A0A3D9KJC4_9BACL</name>
<dbReference type="SUPFAM" id="SSF158791">
    <property type="entry name" value="MgtE N-terminal domain-like"/>
    <property type="match status" value="1"/>
</dbReference>
<accession>A0A3D9KJC4</accession>
<dbReference type="Gene3D" id="1.10.220.30">
    <property type="match status" value="1"/>
</dbReference>
<keyword evidence="1" id="KW-0175">Coiled coil</keyword>
<gene>
    <name evidence="3" type="ORF">DFP98_103255</name>
</gene>
<reference evidence="3 4" key="1">
    <citation type="submission" date="2018-07" db="EMBL/GenBank/DDBJ databases">
        <title>Genomic Encyclopedia of Type Strains, Phase III (KMG-III): the genomes of soil and plant-associated and newly described type strains.</title>
        <authorList>
            <person name="Whitman W."/>
        </authorList>
    </citation>
    <scope>NUCLEOTIDE SEQUENCE [LARGE SCALE GENOMIC DNA]</scope>
    <source>
        <strain evidence="3 4">CECT 7287</strain>
    </source>
</reference>
<keyword evidence="3" id="KW-0966">Cell projection</keyword>
<keyword evidence="2" id="KW-1133">Transmembrane helix</keyword>